<proteinExistence type="inferred from homology"/>
<feature type="transmembrane region" description="Helical" evidence="7">
    <location>
        <begin position="297"/>
        <end position="315"/>
    </location>
</feature>
<reference evidence="10" key="1">
    <citation type="journal article" date="2019" name="Int. J. Syst. Evol. Microbiol.">
        <title>The Global Catalogue of Microorganisms (GCM) 10K type strain sequencing project: providing services to taxonomists for standard genome sequencing and annotation.</title>
        <authorList>
            <consortium name="The Broad Institute Genomics Platform"/>
            <consortium name="The Broad Institute Genome Sequencing Center for Infectious Disease"/>
            <person name="Wu L."/>
            <person name="Ma J."/>
        </authorList>
    </citation>
    <scope>NUCLEOTIDE SEQUENCE [LARGE SCALE GENOMIC DNA]</scope>
    <source>
        <strain evidence="10">JCM 16034</strain>
    </source>
</reference>
<evidence type="ECO:0000259" key="8">
    <source>
        <dbReference type="Pfam" id="PF00892"/>
    </source>
</evidence>
<feature type="transmembrane region" description="Helical" evidence="7">
    <location>
        <begin position="66"/>
        <end position="86"/>
    </location>
</feature>
<feature type="region of interest" description="Disordered" evidence="6">
    <location>
        <begin position="316"/>
        <end position="349"/>
    </location>
</feature>
<feature type="transmembrane region" description="Helical" evidence="7">
    <location>
        <begin position="155"/>
        <end position="173"/>
    </location>
</feature>
<feature type="domain" description="EamA" evidence="8">
    <location>
        <begin position="39"/>
        <end position="169"/>
    </location>
</feature>
<dbReference type="PANTHER" id="PTHR32322:SF2">
    <property type="entry name" value="EAMA DOMAIN-CONTAINING PROTEIN"/>
    <property type="match status" value="1"/>
</dbReference>
<feature type="compositionally biased region" description="Basic residues" evidence="6">
    <location>
        <begin position="339"/>
        <end position="349"/>
    </location>
</feature>
<evidence type="ECO:0000256" key="3">
    <source>
        <dbReference type="ARBA" id="ARBA00022692"/>
    </source>
</evidence>
<keyword evidence="3 7" id="KW-0812">Transmembrane</keyword>
<feature type="transmembrane region" description="Helical" evidence="7">
    <location>
        <begin position="98"/>
        <end position="116"/>
    </location>
</feature>
<evidence type="ECO:0000313" key="10">
    <source>
        <dbReference type="Proteomes" id="UP001500432"/>
    </source>
</evidence>
<sequence>MAAGVASAHTVPMDIAEPAETPRSLDSGRSALRGGALTALVFAGAVVVAGGNAVAIRVSNRELDPLFGAAARFAAAALVFVVIMALSGKAWPRGRQLAGALLYGLLNFGLAYGFIYEGLRTVHAGLAQIILASVPLATILLAAAFGLEVFSWRRVLGTVVALGGIAVVSGIGTGGAPQFSILGVLAITAAAVSVGAGAVVVKRFPPLPIAALNAIGMAVGAGLLAIASAASGEHWTLPAAPSTWVALGFLVVSTVVIFAAFLFVLRRWSASATSYQFLLIPIPAIVLSALIDAEPLTPGLAVGGLLVLAGSWAGMRPGKGRSTAPQTKSATMISTSSRRMSRSRSSSRT</sequence>
<dbReference type="InterPro" id="IPR000620">
    <property type="entry name" value="EamA_dom"/>
</dbReference>
<evidence type="ECO:0000313" key="9">
    <source>
        <dbReference type="EMBL" id="GAA2202541.1"/>
    </source>
</evidence>
<evidence type="ECO:0000256" key="4">
    <source>
        <dbReference type="ARBA" id="ARBA00022989"/>
    </source>
</evidence>
<dbReference type="SUPFAM" id="SSF103481">
    <property type="entry name" value="Multidrug resistance efflux transporter EmrE"/>
    <property type="match status" value="2"/>
</dbReference>
<keyword evidence="5 7" id="KW-0472">Membrane</keyword>
<feature type="transmembrane region" description="Helical" evidence="7">
    <location>
        <begin position="244"/>
        <end position="265"/>
    </location>
</feature>
<name>A0ABP5NSN8_9MICC</name>
<evidence type="ECO:0000256" key="1">
    <source>
        <dbReference type="ARBA" id="ARBA00004141"/>
    </source>
</evidence>
<feature type="transmembrane region" description="Helical" evidence="7">
    <location>
        <begin position="179"/>
        <end position="201"/>
    </location>
</feature>
<comment type="caution">
    <text evidence="9">The sequence shown here is derived from an EMBL/GenBank/DDBJ whole genome shotgun (WGS) entry which is preliminary data.</text>
</comment>
<evidence type="ECO:0000256" key="5">
    <source>
        <dbReference type="ARBA" id="ARBA00023136"/>
    </source>
</evidence>
<dbReference type="Pfam" id="PF00892">
    <property type="entry name" value="EamA"/>
    <property type="match status" value="2"/>
</dbReference>
<keyword evidence="4 7" id="KW-1133">Transmembrane helix</keyword>
<organism evidence="9 10">
    <name type="scientific">Sinomonas flava</name>
    <dbReference type="NCBI Taxonomy" id="496857"/>
    <lineage>
        <taxon>Bacteria</taxon>
        <taxon>Bacillati</taxon>
        <taxon>Actinomycetota</taxon>
        <taxon>Actinomycetes</taxon>
        <taxon>Micrococcales</taxon>
        <taxon>Micrococcaceae</taxon>
        <taxon>Sinomonas</taxon>
    </lineage>
</organism>
<comment type="similarity">
    <text evidence="2">Belongs to the EamA transporter family.</text>
</comment>
<dbReference type="Proteomes" id="UP001500432">
    <property type="component" value="Unassembled WGS sequence"/>
</dbReference>
<accession>A0ABP5NSN8</accession>
<dbReference type="InterPro" id="IPR037185">
    <property type="entry name" value="EmrE-like"/>
</dbReference>
<feature type="transmembrane region" description="Helical" evidence="7">
    <location>
        <begin position="122"/>
        <end position="143"/>
    </location>
</feature>
<protein>
    <recommendedName>
        <fullName evidence="8">EamA domain-containing protein</fullName>
    </recommendedName>
</protein>
<keyword evidence="10" id="KW-1185">Reference proteome</keyword>
<dbReference type="EMBL" id="BAAAQW010000010">
    <property type="protein sequence ID" value="GAA2202541.1"/>
    <property type="molecule type" value="Genomic_DNA"/>
</dbReference>
<feature type="transmembrane region" description="Helical" evidence="7">
    <location>
        <begin position="31"/>
        <end position="54"/>
    </location>
</feature>
<feature type="compositionally biased region" description="Polar residues" evidence="6">
    <location>
        <begin position="323"/>
        <end position="333"/>
    </location>
</feature>
<dbReference type="PANTHER" id="PTHR32322">
    <property type="entry name" value="INNER MEMBRANE TRANSPORTER"/>
    <property type="match status" value="1"/>
</dbReference>
<comment type="subcellular location">
    <subcellularLocation>
        <location evidence="1">Membrane</location>
        <topology evidence="1">Multi-pass membrane protein</topology>
    </subcellularLocation>
</comment>
<gene>
    <name evidence="9" type="ORF">GCM10009849_31400</name>
</gene>
<evidence type="ECO:0000256" key="6">
    <source>
        <dbReference type="SAM" id="MobiDB-lite"/>
    </source>
</evidence>
<dbReference type="InterPro" id="IPR050638">
    <property type="entry name" value="AA-Vitamin_Transporters"/>
</dbReference>
<feature type="transmembrane region" description="Helical" evidence="7">
    <location>
        <begin position="210"/>
        <end position="232"/>
    </location>
</feature>
<feature type="transmembrane region" description="Helical" evidence="7">
    <location>
        <begin position="272"/>
        <end position="291"/>
    </location>
</feature>
<evidence type="ECO:0000256" key="2">
    <source>
        <dbReference type="ARBA" id="ARBA00007362"/>
    </source>
</evidence>
<feature type="domain" description="EamA" evidence="8">
    <location>
        <begin position="182"/>
        <end position="311"/>
    </location>
</feature>
<evidence type="ECO:0000256" key="7">
    <source>
        <dbReference type="SAM" id="Phobius"/>
    </source>
</evidence>